<sequence length="63" mass="7605">MFDHFKQGSGELFASYIAQRYESKKERIIHFLEEHYKGHDDLAEAEKPLFRLRHIVCLLDIHF</sequence>
<gene>
    <name evidence="1" type="ORF">NDK43_04545</name>
</gene>
<accession>A0ABT0W632</accession>
<evidence type="ECO:0000313" key="1">
    <source>
        <dbReference type="EMBL" id="MCM2531795.1"/>
    </source>
</evidence>
<proteinExistence type="predicted"/>
<comment type="caution">
    <text evidence="1">The sequence shown here is derived from an EMBL/GenBank/DDBJ whole genome shotgun (WGS) entry which is preliminary data.</text>
</comment>
<dbReference type="Proteomes" id="UP001523262">
    <property type="component" value="Unassembled WGS sequence"/>
</dbReference>
<organism evidence="1 2">
    <name type="scientific">Neobacillus pocheonensis</name>
    <dbReference type="NCBI Taxonomy" id="363869"/>
    <lineage>
        <taxon>Bacteria</taxon>
        <taxon>Bacillati</taxon>
        <taxon>Bacillota</taxon>
        <taxon>Bacilli</taxon>
        <taxon>Bacillales</taxon>
        <taxon>Bacillaceae</taxon>
        <taxon>Neobacillus</taxon>
    </lineage>
</organism>
<keyword evidence="2" id="KW-1185">Reference proteome</keyword>
<dbReference type="EMBL" id="JAMQCR010000001">
    <property type="protein sequence ID" value="MCM2531795.1"/>
    <property type="molecule type" value="Genomic_DNA"/>
</dbReference>
<evidence type="ECO:0000313" key="2">
    <source>
        <dbReference type="Proteomes" id="UP001523262"/>
    </source>
</evidence>
<name>A0ABT0W632_9BACI</name>
<reference evidence="1 2" key="1">
    <citation type="submission" date="2022-06" db="EMBL/GenBank/DDBJ databases">
        <authorList>
            <person name="Jeon C.O."/>
        </authorList>
    </citation>
    <scope>NUCLEOTIDE SEQUENCE [LARGE SCALE GENOMIC DNA]</scope>
    <source>
        <strain evidence="1 2">KCTC 13943</strain>
    </source>
</reference>
<protein>
    <submittedName>
        <fullName evidence="1">Uncharacterized protein</fullName>
    </submittedName>
</protein>